<accession>A0ABV0R211</accession>
<reference evidence="1 2" key="1">
    <citation type="submission" date="2021-06" db="EMBL/GenBank/DDBJ databases">
        <authorList>
            <person name="Palmer J.M."/>
        </authorList>
    </citation>
    <scope>NUCLEOTIDE SEQUENCE [LARGE SCALE GENOMIC DNA]</scope>
    <source>
        <strain evidence="1 2">XC_2019</strain>
        <tissue evidence="1">Muscle</tissue>
    </source>
</reference>
<gene>
    <name evidence="1" type="ORF">XENOCAPTIV_025771</name>
</gene>
<evidence type="ECO:0000313" key="2">
    <source>
        <dbReference type="Proteomes" id="UP001434883"/>
    </source>
</evidence>
<feature type="non-terminal residue" evidence="1">
    <location>
        <position position="158"/>
    </location>
</feature>
<protein>
    <submittedName>
        <fullName evidence="1">Uncharacterized protein</fullName>
    </submittedName>
</protein>
<evidence type="ECO:0000313" key="1">
    <source>
        <dbReference type="EMBL" id="MEQ2202160.1"/>
    </source>
</evidence>
<organism evidence="1 2">
    <name type="scientific">Xenoophorus captivus</name>
    <dbReference type="NCBI Taxonomy" id="1517983"/>
    <lineage>
        <taxon>Eukaryota</taxon>
        <taxon>Metazoa</taxon>
        <taxon>Chordata</taxon>
        <taxon>Craniata</taxon>
        <taxon>Vertebrata</taxon>
        <taxon>Euteleostomi</taxon>
        <taxon>Actinopterygii</taxon>
        <taxon>Neopterygii</taxon>
        <taxon>Teleostei</taxon>
        <taxon>Neoteleostei</taxon>
        <taxon>Acanthomorphata</taxon>
        <taxon>Ovalentaria</taxon>
        <taxon>Atherinomorphae</taxon>
        <taxon>Cyprinodontiformes</taxon>
        <taxon>Goodeidae</taxon>
        <taxon>Xenoophorus</taxon>
    </lineage>
</organism>
<proteinExistence type="predicted"/>
<sequence length="158" mass="17991">MRPHAHLAYLSSVKNVLDGDHGLYDQRTITATLRTTSASASFGMYGDVDSWYGVAVEAHYLVDCLIQEYQRQKDSLNLLFQGTFRQALRADHTCKVAWKVVLALGTMSSYAVMNENWMILSWVMLQSELDKSLEPMYDGLSHRYISAGQPKAMYQWVD</sequence>
<name>A0ABV0R211_9TELE</name>
<keyword evidence="2" id="KW-1185">Reference proteome</keyword>
<dbReference type="Proteomes" id="UP001434883">
    <property type="component" value="Unassembled WGS sequence"/>
</dbReference>
<dbReference type="EMBL" id="JAHRIN010031486">
    <property type="protein sequence ID" value="MEQ2202160.1"/>
    <property type="molecule type" value="Genomic_DNA"/>
</dbReference>
<comment type="caution">
    <text evidence="1">The sequence shown here is derived from an EMBL/GenBank/DDBJ whole genome shotgun (WGS) entry which is preliminary data.</text>
</comment>